<keyword evidence="7" id="KW-0479">Metal-binding</keyword>
<protein>
    <recommendedName>
        <fullName evidence="13">CBS domain-containing protein</fullName>
    </recommendedName>
</protein>
<sequence length="947" mass="106723">MGLWFTGGLGTFFLHPSRFWATWQSFIVPDNLLLKTRIHQNNSELGNDISLFQLNFRYNIVMQVILTHEQADFDAIAALLAAHILNERALPVLPRRVNRNVRAFLNLYGAELPFIEARDLPAEDIEIVTLVDTQSLITLKGMKDDTLVHVIDHHQAREDLPPDWTLVIERVGATTTLLIEDIQDHNGPLNTLQATLLLLGIYEDTGSLTYSSTTPRDLRAAAFLLEQGASLNLVDEYLNPPLSEQQRELYNRLLQNAESLHIHGQHIIIAKAEARDISEEISSIAHKLRDLLDPDALFLLVNTIEGIRIVARSTTERVNVAQTVALFGGRGHEKAAAALIRTGDKATQPSPDIDEIYNRLVEALPSIVQPAITVGKIMSRNPRVLKPETSAEEAARLMQRYGYEGYPVVKDGRVVGLLTRRAVDRALAHKLNLPAVSLMDAGEHFVTPDTPLPYLQQLMADTGWGQVPVVDPETHQIIGIVTRTDLLKQIGKEDTIQPERKNFADRLEKALPPARLALLKTIAEEAHRHRLPIYVVGGFVRDLILERPSIDFDLVVEGDAIALARALEKKYGGKVTSHSRFGTAKWQIGAIRSALIEKMKAEGELRAEDLPDSLDLISARTEFYNYPTALPTVERGSIKLDLHRRDFTINTLALRLDGRHYATLYDYWGGMNDIKKKLVRVLHSLSFVDDPTRMLRAVRFEQRFNFRIESRTLQLMSEAHDLLKQVSGDRLRHELDLILAEENPVSALNRLEELNLLSAIHPDLHWDASKSDALWRVLKEPLDPAWQIPESLGNQPIRNALAYLVWLIPFPPVSSRAICERLKLSHHLQNAILAGNHLMDELPQLIGQPPSRVVARLEEAPIPALYAIVCLCPGNEICQILNRYATEWQKVQPLTDGYTLHAMGIEPGPVYRRILWALRAAWLDGKITSREQENALLNQLIYTQIIQ</sequence>
<evidence type="ECO:0000256" key="3">
    <source>
        <dbReference type="ARBA" id="ARBA00022555"/>
    </source>
</evidence>
<dbReference type="Gene3D" id="3.30.460.10">
    <property type="entry name" value="Beta Polymerase, domain 2"/>
    <property type="match status" value="1"/>
</dbReference>
<dbReference type="SMART" id="SM00116">
    <property type="entry name" value="CBS"/>
    <property type="match status" value="2"/>
</dbReference>
<evidence type="ECO:0000313" key="15">
    <source>
        <dbReference type="Proteomes" id="UP000050514"/>
    </source>
</evidence>
<keyword evidence="9" id="KW-0460">Magnesium</keyword>
<dbReference type="PANTHER" id="PTHR47788">
    <property type="entry name" value="POLYA POLYMERASE"/>
    <property type="match status" value="1"/>
</dbReference>
<gene>
    <name evidence="14" type="ORF">AC812_12915</name>
</gene>
<evidence type="ECO:0000256" key="9">
    <source>
        <dbReference type="ARBA" id="ARBA00022842"/>
    </source>
</evidence>
<dbReference type="EMBL" id="LGHJ01000018">
    <property type="protein sequence ID" value="KPL74210.1"/>
    <property type="molecule type" value="Genomic_DNA"/>
</dbReference>
<reference evidence="14 15" key="1">
    <citation type="submission" date="2015-07" db="EMBL/GenBank/DDBJ databases">
        <title>Draft genome of Bellilinea caldifistulae DSM 17877.</title>
        <authorList>
            <person name="Hemp J."/>
            <person name="Ward L.M."/>
            <person name="Pace L.A."/>
            <person name="Fischer W.W."/>
        </authorList>
    </citation>
    <scope>NUCLEOTIDE SEQUENCE [LARGE SCALE GENOMIC DNA]</scope>
    <source>
        <strain evidence="14 15">GOMI-1</strain>
    </source>
</reference>
<keyword evidence="15" id="KW-1185">Reference proteome</keyword>
<evidence type="ECO:0000256" key="1">
    <source>
        <dbReference type="ARBA" id="ARBA00001946"/>
    </source>
</evidence>
<dbReference type="InterPro" id="IPR032828">
    <property type="entry name" value="PolyA_RNA-bd"/>
</dbReference>
<dbReference type="Gene3D" id="1.10.3090.10">
    <property type="entry name" value="cca-adding enzyme, domain 2"/>
    <property type="match status" value="1"/>
</dbReference>
<evidence type="ECO:0000256" key="2">
    <source>
        <dbReference type="ARBA" id="ARBA00007265"/>
    </source>
</evidence>
<dbReference type="Proteomes" id="UP000050514">
    <property type="component" value="Unassembled WGS sequence"/>
</dbReference>
<dbReference type="GO" id="GO:0008033">
    <property type="term" value="P:tRNA processing"/>
    <property type="evidence" value="ECO:0007669"/>
    <property type="project" value="UniProtKB-KW"/>
</dbReference>
<feature type="domain" description="CBS" evidence="13">
    <location>
        <begin position="378"/>
        <end position="433"/>
    </location>
</feature>
<dbReference type="InterPro" id="IPR038763">
    <property type="entry name" value="DHH_sf"/>
</dbReference>
<dbReference type="InterPro" id="IPR043519">
    <property type="entry name" value="NT_sf"/>
</dbReference>
<feature type="domain" description="CBS" evidence="13">
    <location>
        <begin position="439"/>
        <end position="496"/>
    </location>
</feature>
<keyword evidence="11" id="KW-0129">CBS domain</keyword>
<evidence type="ECO:0000256" key="10">
    <source>
        <dbReference type="ARBA" id="ARBA00022884"/>
    </source>
</evidence>
<dbReference type="Pfam" id="PF00571">
    <property type="entry name" value="CBS"/>
    <property type="match status" value="2"/>
</dbReference>
<comment type="cofactor">
    <cofactor evidence="1">
        <name>Mg(2+)</name>
        <dbReference type="ChEBI" id="CHEBI:18420"/>
    </cofactor>
</comment>
<dbReference type="SUPFAM" id="SSF81301">
    <property type="entry name" value="Nucleotidyltransferase"/>
    <property type="match status" value="1"/>
</dbReference>
<dbReference type="PATRIC" id="fig|360411.5.peg.641"/>
<dbReference type="GO" id="GO:0046872">
    <property type="term" value="F:metal ion binding"/>
    <property type="evidence" value="ECO:0007669"/>
    <property type="project" value="UniProtKB-KW"/>
</dbReference>
<name>A0A0N8GM37_9CHLR</name>
<dbReference type="SUPFAM" id="SSF54631">
    <property type="entry name" value="CBS-domain pair"/>
    <property type="match status" value="1"/>
</dbReference>
<dbReference type="Gene3D" id="3.10.580.10">
    <property type="entry name" value="CBS-domain"/>
    <property type="match status" value="1"/>
</dbReference>
<dbReference type="Pfam" id="PF01368">
    <property type="entry name" value="DHH"/>
    <property type="match status" value="1"/>
</dbReference>
<dbReference type="Pfam" id="PF01743">
    <property type="entry name" value="PolyA_pol"/>
    <property type="match status" value="1"/>
</dbReference>
<evidence type="ECO:0000256" key="8">
    <source>
        <dbReference type="ARBA" id="ARBA00022741"/>
    </source>
</evidence>
<dbReference type="InterPro" id="IPR002646">
    <property type="entry name" value="PolA_pol_head_dom"/>
</dbReference>
<keyword evidence="10 12" id="KW-0694">RNA-binding</keyword>
<accession>A0A0N8GM37</accession>
<dbReference type="AlphaFoldDB" id="A0A0N8GM37"/>
<keyword evidence="5" id="KW-0819">tRNA processing</keyword>
<dbReference type="Gene3D" id="3.90.1640.10">
    <property type="entry name" value="inorganic pyrophosphatase (n-terminal core)"/>
    <property type="match status" value="1"/>
</dbReference>
<dbReference type="GO" id="GO:0000049">
    <property type="term" value="F:tRNA binding"/>
    <property type="evidence" value="ECO:0007669"/>
    <property type="project" value="UniProtKB-KW"/>
</dbReference>
<keyword evidence="3" id="KW-0820">tRNA-binding</keyword>
<evidence type="ECO:0000313" key="14">
    <source>
        <dbReference type="EMBL" id="KPL74210.1"/>
    </source>
</evidence>
<proteinExistence type="inferred from homology"/>
<dbReference type="PANTHER" id="PTHR47788:SF1">
    <property type="entry name" value="A-ADDING TRNA NUCLEOTIDYLTRANSFERASE"/>
    <property type="match status" value="1"/>
</dbReference>
<evidence type="ECO:0000259" key="13">
    <source>
        <dbReference type="PROSITE" id="PS51371"/>
    </source>
</evidence>
<evidence type="ECO:0000256" key="6">
    <source>
        <dbReference type="ARBA" id="ARBA00022695"/>
    </source>
</evidence>
<evidence type="ECO:0000256" key="4">
    <source>
        <dbReference type="ARBA" id="ARBA00022679"/>
    </source>
</evidence>
<dbReference type="Gene3D" id="3.10.310.30">
    <property type="match status" value="1"/>
</dbReference>
<keyword evidence="8" id="KW-0547">Nucleotide-binding</keyword>
<keyword evidence="6" id="KW-0548">Nucleotidyltransferase</keyword>
<dbReference type="SUPFAM" id="SSF81891">
    <property type="entry name" value="Poly A polymerase C-terminal region-like"/>
    <property type="match status" value="1"/>
</dbReference>
<evidence type="ECO:0000256" key="11">
    <source>
        <dbReference type="PROSITE-ProRule" id="PRU00703"/>
    </source>
</evidence>
<evidence type="ECO:0000256" key="5">
    <source>
        <dbReference type="ARBA" id="ARBA00022694"/>
    </source>
</evidence>
<evidence type="ECO:0000256" key="7">
    <source>
        <dbReference type="ARBA" id="ARBA00022723"/>
    </source>
</evidence>
<evidence type="ECO:0000256" key="12">
    <source>
        <dbReference type="RuleBase" id="RU003953"/>
    </source>
</evidence>
<organism evidence="14 15">
    <name type="scientific">Bellilinea caldifistulae</name>
    <dbReference type="NCBI Taxonomy" id="360411"/>
    <lineage>
        <taxon>Bacteria</taxon>
        <taxon>Bacillati</taxon>
        <taxon>Chloroflexota</taxon>
        <taxon>Anaerolineae</taxon>
        <taxon>Anaerolineales</taxon>
        <taxon>Anaerolineaceae</taxon>
        <taxon>Bellilinea</taxon>
    </lineage>
</organism>
<dbReference type="Pfam" id="PF12627">
    <property type="entry name" value="PolyA_pol_RNAbd"/>
    <property type="match status" value="1"/>
</dbReference>
<dbReference type="InterPro" id="IPR000644">
    <property type="entry name" value="CBS_dom"/>
</dbReference>
<dbReference type="InterPro" id="IPR052390">
    <property type="entry name" value="tRNA_nt/polyA_polymerase"/>
</dbReference>
<dbReference type="InterPro" id="IPR001667">
    <property type="entry name" value="DDH_dom"/>
</dbReference>
<dbReference type="InterPro" id="IPR046342">
    <property type="entry name" value="CBS_dom_sf"/>
</dbReference>
<dbReference type="GO" id="GO:0016779">
    <property type="term" value="F:nucleotidyltransferase activity"/>
    <property type="evidence" value="ECO:0007669"/>
    <property type="project" value="UniProtKB-KW"/>
</dbReference>
<dbReference type="STRING" id="360411.AC812_12915"/>
<comment type="caution">
    <text evidence="14">The sequence shown here is derived from an EMBL/GenBank/DDBJ whole genome shotgun (WGS) entry which is preliminary data.</text>
</comment>
<dbReference type="SUPFAM" id="SSF64182">
    <property type="entry name" value="DHH phosphoesterases"/>
    <property type="match status" value="1"/>
</dbReference>
<dbReference type="GO" id="GO:0000166">
    <property type="term" value="F:nucleotide binding"/>
    <property type="evidence" value="ECO:0007669"/>
    <property type="project" value="UniProtKB-KW"/>
</dbReference>
<comment type="similarity">
    <text evidence="2 12">Belongs to the tRNA nucleotidyltransferase/poly(A) polymerase family.</text>
</comment>
<keyword evidence="4 12" id="KW-0808">Transferase</keyword>
<dbReference type="CDD" id="cd05398">
    <property type="entry name" value="NT_ClassII-CCAase"/>
    <property type="match status" value="1"/>
</dbReference>
<dbReference type="PROSITE" id="PS51371">
    <property type="entry name" value="CBS"/>
    <property type="match status" value="2"/>
</dbReference>